<proteinExistence type="predicted"/>
<feature type="compositionally biased region" description="Basic and acidic residues" evidence="1">
    <location>
        <begin position="29"/>
        <end position="47"/>
    </location>
</feature>
<dbReference type="EMBL" id="JAHRIQ010059875">
    <property type="protein sequence ID" value="MEQ2240865.1"/>
    <property type="molecule type" value="Genomic_DNA"/>
</dbReference>
<organism evidence="2 3">
    <name type="scientific">Ilyodon furcidens</name>
    <name type="common">goldbreast splitfin</name>
    <dbReference type="NCBI Taxonomy" id="33524"/>
    <lineage>
        <taxon>Eukaryota</taxon>
        <taxon>Metazoa</taxon>
        <taxon>Chordata</taxon>
        <taxon>Craniata</taxon>
        <taxon>Vertebrata</taxon>
        <taxon>Euteleostomi</taxon>
        <taxon>Actinopterygii</taxon>
        <taxon>Neopterygii</taxon>
        <taxon>Teleostei</taxon>
        <taxon>Neoteleostei</taxon>
        <taxon>Acanthomorphata</taxon>
        <taxon>Ovalentaria</taxon>
        <taxon>Atherinomorphae</taxon>
        <taxon>Cyprinodontiformes</taxon>
        <taxon>Goodeidae</taxon>
        <taxon>Ilyodon</taxon>
    </lineage>
</organism>
<feature type="region of interest" description="Disordered" evidence="1">
    <location>
        <begin position="1"/>
        <end position="102"/>
    </location>
</feature>
<name>A0ABV0U6R5_9TELE</name>
<evidence type="ECO:0000313" key="2">
    <source>
        <dbReference type="EMBL" id="MEQ2240865.1"/>
    </source>
</evidence>
<evidence type="ECO:0000256" key="1">
    <source>
        <dbReference type="SAM" id="MobiDB-lite"/>
    </source>
</evidence>
<accession>A0ABV0U6R5</accession>
<sequence length="132" mass="14418">MDGGASGLPVLKTELEKRSSDADATLENGHSDSKDQGKAKKNSKPEQKTGTVGKGAGKKITKIISLGKKKPSTDDQTSSAEEDVPTCEHWVPQGSKRPLLPPNHQHCTQKTCNRCVHNMHNIIMMHDTVKFF</sequence>
<keyword evidence="3" id="KW-1185">Reference proteome</keyword>
<reference evidence="2 3" key="1">
    <citation type="submission" date="2021-06" db="EMBL/GenBank/DDBJ databases">
        <authorList>
            <person name="Palmer J.M."/>
        </authorList>
    </citation>
    <scope>NUCLEOTIDE SEQUENCE [LARGE SCALE GENOMIC DNA]</scope>
    <source>
        <strain evidence="3">if_2019</strain>
        <tissue evidence="2">Muscle</tissue>
    </source>
</reference>
<comment type="caution">
    <text evidence="2">The sequence shown here is derived from an EMBL/GenBank/DDBJ whole genome shotgun (WGS) entry which is preliminary data.</text>
</comment>
<evidence type="ECO:0000313" key="3">
    <source>
        <dbReference type="Proteomes" id="UP001482620"/>
    </source>
</evidence>
<protein>
    <submittedName>
        <fullName evidence="2">Actin filament-associated protein 1</fullName>
    </submittedName>
</protein>
<dbReference type="Proteomes" id="UP001482620">
    <property type="component" value="Unassembled WGS sequence"/>
</dbReference>
<gene>
    <name evidence="2" type="primary">AFAP1_1</name>
    <name evidence="2" type="ORF">ILYODFUR_019448</name>
</gene>